<feature type="non-terminal residue" evidence="1">
    <location>
        <position position="1"/>
    </location>
</feature>
<evidence type="ECO:0000313" key="2">
    <source>
        <dbReference type="Proteomes" id="UP000054324"/>
    </source>
</evidence>
<protein>
    <submittedName>
        <fullName evidence="1">Uncharacterized protein</fullName>
    </submittedName>
</protein>
<evidence type="ECO:0000313" key="1">
    <source>
        <dbReference type="EMBL" id="KER32687.1"/>
    </source>
</evidence>
<gene>
    <name evidence="1" type="ORF">T265_12777</name>
</gene>
<dbReference type="CTD" id="20326945"/>
<dbReference type="AlphaFoldDB" id="A0A075A384"/>
<dbReference type="RefSeq" id="XP_009163660.1">
    <property type="nucleotide sequence ID" value="XM_009165396.1"/>
</dbReference>
<accession>A0A075A384</accession>
<reference evidence="1 2" key="1">
    <citation type="submission" date="2013-11" db="EMBL/GenBank/DDBJ databases">
        <title>Opisthorchis viverrini - life in the bile duct.</title>
        <authorList>
            <person name="Young N.D."/>
            <person name="Nagarajan N."/>
            <person name="Lin S.J."/>
            <person name="Korhonen P.K."/>
            <person name="Jex A.R."/>
            <person name="Hall R.S."/>
            <person name="Safavi-Hemami H."/>
            <person name="Kaewkong W."/>
            <person name="Bertrand D."/>
            <person name="Gao S."/>
            <person name="Seet Q."/>
            <person name="Wongkham S."/>
            <person name="Teh B.T."/>
            <person name="Wongkham C."/>
            <person name="Intapan P.M."/>
            <person name="Maleewong W."/>
            <person name="Yang X."/>
            <person name="Hu M."/>
            <person name="Wang Z."/>
            <person name="Hofmann A."/>
            <person name="Sternberg P.W."/>
            <person name="Tan P."/>
            <person name="Wang J."/>
            <person name="Gasser R.B."/>
        </authorList>
    </citation>
    <scope>NUCLEOTIDE SEQUENCE [LARGE SCALE GENOMIC DNA]</scope>
</reference>
<sequence>YRNIKNKNRLSAYRVFSFYQLTEISLLSCLLHNRTVFFLGCHSLVDGRIQTNNMGKHYPLIAVQPRLQSQEAFSESRMSGFLFSFCLKSPDLYKTLGKFKPGNPVKSLRTTAWRLFSGVTKLHFDRISANIINYGIRFIQSGTFCRDFFLRLIDGVTTSQ</sequence>
<dbReference type="EMBL" id="KL596632">
    <property type="protein sequence ID" value="KER32687.1"/>
    <property type="molecule type" value="Genomic_DNA"/>
</dbReference>
<organism evidence="1 2">
    <name type="scientific">Opisthorchis viverrini</name>
    <name type="common">Southeast Asian liver fluke</name>
    <dbReference type="NCBI Taxonomy" id="6198"/>
    <lineage>
        <taxon>Eukaryota</taxon>
        <taxon>Metazoa</taxon>
        <taxon>Spiralia</taxon>
        <taxon>Lophotrochozoa</taxon>
        <taxon>Platyhelminthes</taxon>
        <taxon>Trematoda</taxon>
        <taxon>Digenea</taxon>
        <taxon>Opisthorchiida</taxon>
        <taxon>Opisthorchiata</taxon>
        <taxon>Opisthorchiidae</taxon>
        <taxon>Opisthorchis</taxon>
    </lineage>
</organism>
<dbReference type="GeneID" id="20326945"/>
<proteinExistence type="predicted"/>
<dbReference type="KEGG" id="ovi:T265_12777"/>
<name>A0A075A384_OPIVI</name>
<dbReference type="Proteomes" id="UP000054324">
    <property type="component" value="Unassembled WGS sequence"/>
</dbReference>
<keyword evidence="2" id="KW-1185">Reference proteome</keyword>
<dbReference type="OrthoDB" id="10663708at2759"/>
<feature type="non-terminal residue" evidence="1">
    <location>
        <position position="160"/>
    </location>
</feature>